<evidence type="ECO:0000313" key="1">
    <source>
        <dbReference type="EMBL" id="TPX42084.1"/>
    </source>
</evidence>
<evidence type="ECO:0000313" key="2">
    <source>
        <dbReference type="EMBL" id="TPX42088.1"/>
    </source>
</evidence>
<sequence length="114" mass="12904">MSVGCSVTGLVITLDCFYLLVPISYNVQTLSSFTGNLIGPMSHRSLAILDEGISRQFYRIMDNVSLCGNCLVLQPRRTEKVMNQESDMMTCHSWYRATEVTWINSRRLKTSNTS</sequence>
<dbReference type="EMBL" id="QEAM01000287">
    <property type="protein sequence ID" value="TPX42088.1"/>
    <property type="molecule type" value="Genomic_DNA"/>
</dbReference>
<evidence type="ECO:0000313" key="3">
    <source>
        <dbReference type="Proteomes" id="UP000320475"/>
    </source>
</evidence>
<reference evidence="1 3" key="1">
    <citation type="journal article" date="2019" name="Sci. Rep.">
        <title>Comparative genomics of chytrid fungi reveal insights into the obligate biotrophic and pathogenic lifestyle of Synchytrium endobioticum.</title>
        <authorList>
            <person name="van de Vossenberg B.T.L.H."/>
            <person name="Warris S."/>
            <person name="Nguyen H.D.T."/>
            <person name="van Gent-Pelzer M.P.E."/>
            <person name="Joly D.L."/>
            <person name="van de Geest H.C."/>
            <person name="Bonants P.J.M."/>
            <person name="Smith D.S."/>
            <person name="Levesque C.A."/>
            <person name="van der Lee T.A.J."/>
        </authorList>
    </citation>
    <scope>NUCLEOTIDE SEQUENCE [LARGE SCALE GENOMIC DNA]</scope>
    <source>
        <strain evidence="1 3">LEV6574</strain>
    </source>
</reference>
<comment type="caution">
    <text evidence="1">The sequence shown here is derived from an EMBL/GenBank/DDBJ whole genome shotgun (WGS) entry which is preliminary data.</text>
</comment>
<name>A0A507CSF1_9FUNG</name>
<gene>
    <name evidence="2" type="ORF">SeLEV6574_g05765</name>
    <name evidence="1" type="ORF">SeLEV6574_g05771</name>
</gene>
<dbReference type="Proteomes" id="UP000320475">
    <property type="component" value="Unassembled WGS sequence"/>
</dbReference>
<accession>A0A507CSF1</accession>
<organism evidence="1 3">
    <name type="scientific">Synchytrium endobioticum</name>
    <dbReference type="NCBI Taxonomy" id="286115"/>
    <lineage>
        <taxon>Eukaryota</taxon>
        <taxon>Fungi</taxon>
        <taxon>Fungi incertae sedis</taxon>
        <taxon>Chytridiomycota</taxon>
        <taxon>Chytridiomycota incertae sedis</taxon>
        <taxon>Chytridiomycetes</taxon>
        <taxon>Synchytriales</taxon>
        <taxon>Synchytriaceae</taxon>
        <taxon>Synchytrium</taxon>
    </lineage>
</organism>
<dbReference type="EMBL" id="QEAM01000287">
    <property type="protein sequence ID" value="TPX42084.1"/>
    <property type="molecule type" value="Genomic_DNA"/>
</dbReference>
<proteinExistence type="predicted"/>
<dbReference type="AlphaFoldDB" id="A0A507CSF1"/>
<protein>
    <submittedName>
        <fullName evidence="1">Uncharacterized protein</fullName>
    </submittedName>
</protein>